<evidence type="ECO:0008006" key="3">
    <source>
        <dbReference type="Google" id="ProtNLM"/>
    </source>
</evidence>
<dbReference type="Proteomes" id="UP000316471">
    <property type="component" value="Unassembled WGS sequence"/>
</dbReference>
<keyword evidence="2" id="KW-1185">Reference proteome</keyword>
<protein>
    <recommendedName>
        <fullName evidence="3">Sulfotransferase family protein</fullName>
    </recommendedName>
</protein>
<dbReference type="InterPro" id="IPR027417">
    <property type="entry name" value="P-loop_NTPase"/>
</dbReference>
<proteinExistence type="predicted"/>
<sequence>MNTGGRRIALTGVPRSGTTLCCRLLGEADNAVALFEPMEVERLPQDDPEAALDMIDAFFAQSRASLLAQGRAISNHVGGAVPDNPFGHQRGTDGQRIRQAHRGEIRIDKPLGPAFTLVIKHNAAFTALLPQLATRFETFAVIRNPLAVLASWHSVDLPVTQGRMPAGERLDPSLRARLDAEPDRVGRQLLLLDWVFSRYAAYLPPERILAYEQVVASGGAVLARATGLAVPCRPLEERNASRLYDAGQCRGLAERLLAAPGAWRDYYRETDIVDLADGLAAGGGA</sequence>
<dbReference type="Gene3D" id="3.40.50.300">
    <property type="entry name" value="P-loop containing nucleotide triphosphate hydrolases"/>
    <property type="match status" value="1"/>
</dbReference>
<evidence type="ECO:0000313" key="2">
    <source>
        <dbReference type="Proteomes" id="UP000316471"/>
    </source>
</evidence>
<accession>A0A562M2V4</accession>
<dbReference type="RefSeq" id="WP_144811195.1">
    <property type="nucleotide sequence ID" value="NZ_VLKP01000001.1"/>
</dbReference>
<evidence type="ECO:0000313" key="1">
    <source>
        <dbReference type="EMBL" id="TWI14264.1"/>
    </source>
</evidence>
<dbReference type="OrthoDB" id="7029230at2"/>
<dbReference type="EMBL" id="VLKP01000001">
    <property type="protein sequence ID" value="TWI14264.1"/>
    <property type="molecule type" value="Genomic_DNA"/>
</dbReference>
<gene>
    <name evidence="1" type="ORF">IP93_00259</name>
</gene>
<organism evidence="1 2">
    <name type="scientific">Aerolutibacter ruishenii</name>
    <dbReference type="NCBI Taxonomy" id="686800"/>
    <lineage>
        <taxon>Bacteria</taxon>
        <taxon>Pseudomonadati</taxon>
        <taxon>Pseudomonadota</taxon>
        <taxon>Gammaproteobacteria</taxon>
        <taxon>Lysobacterales</taxon>
        <taxon>Lysobacteraceae</taxon>
        <taxon>Aerolutibacter</taxon>
    </lineage>
</organism>
<dbReference type="AlphaFoldDB" id="A0A562M2V4"/>
<name>A0A562M2V4_9GAMM</name>
<dbReference type="SUPFAM" id="SSF52540">
    <property type="entry name" value="P-loop containing nucleoside triphosphate hydrolases"/>
    <property type="match status" value="1"/>
</dbReference>
<reference evidence="1 2" key="1">
    <citation type="journal article" date="2015" name="Stand. Genomic Sci.">
        <title>Genomic Encyclopedia of Bacterial and Archaeal Type Strains, Phase III: the genomes of soil and plant-associated and newly described type strains.</title>
        <authorList>
            <person name="Whitman W.B."/>
            <person name="Woyke T."/>
            <person name="Klenk H.P."/>
            <person name="Zhou Y."/>
            <person name="Lilburn T.G."/>
            <person name="Beck B.J."/>
            <person name="De Vos P."/>
            <person name="Vandamme P."/>
            <person name="Eisen J.A."/>
            <person name="Garrity G."/>
            <person name="Hugenholtz P."/>
            <person name="Kyrpides N.C."/>
        </authorList>
    </citation>
    <scope>NUCLEOTIDE SEQUENCE [LARGE SCALE GENOMIC DNA]</scope>
    <source>
        <strain evidence="1 2">CGMCC 1.10136</strain>
    </source>
</reference>
<comment type="caution">
    <text evidence="1">The sequence shown here is derived from an EMBL/GenBank/DDBJ whole genome shotgun (WGS) entry which is preliminary data.</text>
</comment>